<dbReference type="HOGENOM" id="CLU_885661_0_0_1"/>
<dbReference type="eggNOG" id="ENOG502SWX9">
    <property type="taxonomic scope" value="Eukaryota"/>
</dbReference>
<protein>
    <submittedName>
        <fullName evidence="1">Uncharacterized protein</fullName>
    </submittedName>
</protein>
<dbReference type="Proteomes" id="UP000001056">
    <property type="component" value="Unassembled WGS sequence"/>
</dbReference>
<dbReference type="VEuPathDB" id="FungiDB:CHGG_08028"/>
<dbReference type="GeneID" id="4393425"/>
<dbReference type="OrthoDB" id="5153884at2759"/>
<dbReference type="RefSeq" id="XP_001225684.1">
    <property type="nucleotide sequence ID" value="XM_001225683.1"/>
</dbReference>
<evidence type="ECO:0000313" key="2">
    <source>
        <dbReference type="Proteomes" id="UP000001056"/>
    </source>
</evidence>
<reference evidence="2" key="1">
    <citation type="journal article" date="2015" name="Genome Announc.">
        <title>Draft genome sequence of the cellulolytic fungus Chaetomium globosum.</title>
        <authorList>
            <person name="Cuomo C.A."/>
            <person name="Untereiner W.A."/>
            <person name="Ma L.-J."/>
            <person name="Grabherr M."/>
            <person name="Birren B.W."/>
        </authorList>
    </citation>
    <scope>NUCLEOTIDE SEQUENCE [LARGE SCALE GENOMIC DNA]</scope>
    <source>
        <strain evidence="2">ATCC 6205 / CBS 148.51 / DSM 1962 / NBRC 6347 / NRRL 1970</strain>
    </source>
</reference>
<gene>
    <name evidence="1" type="ORF">CHGG_08028</name>
</gene>
<organism evidence="1 2">
    <name type="scientific">Chaetomium globosum (strain ATCC 6205 / CBS 148.51 / DSM 1962 / NBRC 6347 / NRRL 1970)</name>
    <name type="common">Soil fungus</name>
    <dbReference type="NCBI Taxonomy" id="306901"/>
    <lineage>
        <taxon>Eukaryota</taxon>
        <taxon>Fungi</taxon>
        <taxon>Dikarya</taxon>
        <taxon>Ascomycota</taxon>
        <taxon>Pezizomycotina</taxon>
        <taxon>Sordariomycetes</taxon>
        <taxon>Sordariomycetidae</taxon>
        <taxon>Sordariales</taxon>
        <taxon>Chaetomiaceae</taxon>
        <taxon>Chaetomium</taxon>
    </lineage>
</organism>
<dbReference type="InParanoid" id="Q2GVH6"/>
<keyword evidence="2" id="KW-1185">Reference proteome</keyword>
<dbReference type="EMBL" id="CH408033">
    <property type="protein sequence ID" value="EAQ86775.1"/>
    <property type="molecule type" value="Genomic_DNA"/>
</dbReference>
<accession>Q2GVH6</accession>
<name>Q2GVH6_CHAGB</name>
<proteinExistence type="predicted"/>
<dbReference type="AlphaFoldDB" id="Q2GVH6"/>
<sequence>MGGIVDVVVVGEPDGKTGVPLEYSGIGEGGAVATLERRVIWVGGGLTLCTGLKTAVVGSPTLTVTGHQSMAVVVMAGMEMVVVMVWVSPPAADDSSVVVSGGHEMVVVEPSCDGGSTSVHGGMHEAVAPPPGAQMLVGTPVLVGESQDARAAALPEYRRILDAFAASSVHLAAPLTHQAFPKTRTFLNLWPNSVWQCLELTCFHVPPGALERQLFEHAFGAFERMTEPSVLAGIPVACTVDATGGWQPEPDENSGCQVFTGVLFWNSPAARAEWYEELFRLSCESYELFGQKLDALKILAAEGVVTRFLELQKQ</sequence>
<evidence type="ECO:0000313" key="1">
    <source>
        <dbReference type="EMBL" id="EAQ86775.1"/>
    </source>
</evidence>